<dbReference type="InterPro" id="IPR013750">
    <property type="entry name" value="GHMP_kinase_C_dom"/>
</dbReference>
<keyword evidence="3 8" id="KW-0418">Kinase</keyword>
<dbReference type="InterPro" id="IPR020568">
    <property type="entry name" value="Ribosomal_Su5_D2-typ_SF"/>
</dbReference>
<evidence type="ECO:0000256" key="3">
    <source>
        <dbReference type="ARBA" id="ARBA00022777"/>
    </source>
</evidence>
<dbReference type="InterPro" id="IPR036554">
    <property type="entry name" value="GHMP_kinase_C_sf"/>
</dbReference>
<evidence type="ECO:0000256" key="5">
    <source>
        <dbReference type="ARBA" id="ARBA00038121"/>
    </source>
</evidence>
<dbReference type="InterPro" id="IPR052203">
    <property type="entry name" value="GHMP_Kinase-Related"/>
</dbReference>
<dbReference type="Pfam" id="PF08544">
    <property type="entry name" value="GHMP_kinases_C"/>
    <property type="match status" value="1"/>
</dbReference>
<dbReference type="PIRSF" id="PIRSF036406">
    <property type="entry name" value="Hept_kin"/>
    <property type="match status" value="1"/>
</dbReference>
<dbReference type="EMBL" id="UIDG01000120">
    <property type="protein sequence ID" value="SUS05722.1"/>
    <property type="molecule type" value="Genomic_DNA"/>
</dbReference>
<dbReference type="PANTHER" id="PTHR32463">
    <property type="entry name" value="L-FUCOSE KINASE"/>
    <property type="match status" value="1"/>
</dbReference>
<keyword evidence="1 8" id="KW-0808">Transferase</keyword>
<accession>A0A380TDK1</accession>
<dbReference type="PRINTS" id="PR00960">
    <property type="entry name" value="LMBPPROTEIN"/>
</dbReference>
<proteinExistence type="inferred from homology"/>
<evidence type="ECO:0000256" key="1">
    <source>
        <dbReference type="ARBA" id="ARBA00022679"/>
    </source>
</evidence>
<dbReference type="InterPro" id="IPR014606">
    <property type="entry name" value="Heptose_7-P_kinase"/>
</dbReference>
<reference evidence="8" key="1">
    <citation type="submission" date="2018-07" db="EMBL/GenBank/DDBJ databases">
        <authorList>
            <person name="Quirk P.G."/>
            <person name="Krulwich T.A."/>
        </authorList>
    </citation>
    <scope>NUCLEOTIDE SEQUENCE</scope>
</reference>
<dbReference type="InterPro" id="IPR001174">
    <property type="entry name" value="HddA/FKP"/>
</dbReference>
<dbReference type="GO" id="GO:0042352">
    <property type="term" value="P:GDP-L-fucose salvage"/>
    <property type="evidence" value="ECO:0007669"/>
    <property type="project" value="TreeGrafter"/>
</dbReference>
<evidence type="ECO:0000313" key="8">
    <source>
        <dbReference type="EMBL" id="SUS05722.1"/>
    </source>
</evidence>
<dbReference type="Gene3D" id="3.30.230.120">
    <property type="match status" value="1"/>
</dbReference>
<organism evidence="8">
    <name type="scientific">metagenome</name>
    <dbReference type="NCBI Taxonomy" id="256318"/>
    <lineage>
        <taxon>unclassified sequences</taxon>
        <taxon>metagenomes</taxon>
    </lineage>
</organism>
<dbReference type="InterPro" id="IPR006204">
    <property type="entry name" value="GHMP_kinase_N_dom"/>
</dbReference>
<dbReference type="EC" id="2.7.1.168" evidence="8"/>
<feature type="domain" description="GHMP kinase N-terminal" evidence="6">
    <location>
        <begin position="81"/>
        <end position="169"/>
    </location>
</feature>
<name>A0A380TDK1_9ZZZZ</name>
<evidence type="ECO:0000256" key="4">
    <source>
        <dbReference type="ARBA" id="ARBA00022840"/>
    </source>
</evidence>
<dbReference type="AlphaFoldDB" id="A0A380TDK1"/>
<keyword evidence="2" id="KW-0547">Nucleotide-binding</keyword>
<keyword evidence="4" id="KW-0067">ATP-binding</keyword>
<dbReference type="GO" id="GO:0005524">
    <property type="term" value="F:ATP binding"/>
    <property type="evidence" value="ECO:0007669"/>
    <property type="project" value="UniProtKB-KW"/>
</dbReference>
<dbReference type="Pfam" id="PF00288">
    <property type="entry name" value="GHMP_kinases_N"/>
    <property type="match status" value="1"/>
</dbReference>
<feature type="domain" description="GHMP kinase C-terminal" evidence="7">
    <location>
        <begin position="243"/>
        <end position="314"/>
    </location>
</feature>
<evidence type="ECO:0000259" key="6">
    <source>
        <dbReference type="Pfam" id="PF00288"/>
    </source>
</evidence>
<comment type="similarity">
    <text evidence="5">Belongs to the GHMP kinase family.</text>
</comment>
<evidence type="ECO:0000256" key="2">
    <source>
        <dbReference type="ARBA" id="ARBA00022741"/>
    </source>
</evidence>
<protein>
    <submittedName>
        <fullName evidence="8">D-glycero-alpha-D-manno-heptose 7-phosphate kinase</fullName>
        <ecNumber evidence="8">2.7.1.168</ecNumber>
    </submittedName>
</protein>
<dbReference type="PANTHER" id="PTHR32463:SF0">
    <property type="entry name" value="L-FUCOSE KINASE"/>
    <property type="match status" value="1"/>
</dbReference>
<dbReference type="SUPFAM" id="SSF54211">
    <property type="entry name" value="Ribosomal protein S5 domain 2-like"/>
    <property type="match status" value="1"/>
</dbReference>
<dbReference type="SUPFAM" id="SSF55060">
    <property type="entry name" value="GHMP Kinase, C-terminal domain"/>
    <property type="match status" value="1"/>
</dbReference>
<dbReference type="GO" id="GO:0050201">
    <property type="term" value="F:fucokinase activity"/>
    <property type="evidence" value="ECO:0007669"/>
    <property type="project" value="TreeGrafter"/>
</dbReference>
<sequence>MTIIRSRAPLRLGLAGGGSDVSPYCDIYGGAVLNATIDLSAYCSLAEVENGDVTFIAADRGVVFREAAVPRFPYDGVLDLHKGVYNRVVRDFNDGRPLPVKVTTFSDAPPGSGLGSSSTMVVAILTAFAEYLRLPLGEYDIARISFEVERQDIGLRGGAQDQYAATFGGVNFLEFYEENRVIVNPLRVKTWILNELEMSTVLYFTGVSRESDRIISEQIKNYRAKDEGTLEAVHRLKIDASRMKEALLRGEIRQVADILGRSWESKRQLAHNIGNEVIAAALARAIAAGAHAGKVSGAGGGGFMMLMVDPASRVPLIQALGDLPGEVVNFHFVSEGAHAWRAPTT</sequence>
<evidence type="ECO:0000259" key="7">
    <source>
        <dbReference type="Pfam" id="PF08544"/>
    </source>
</evidence>
<gene>
    <name evidence="8" type="primary">hddA</name>
    <name evidence="8" type="ORF">DF3PB_2060006</name>
</gene>